<dbReference type="InterPro" id="IPR020471">
    <property type="entry name" value="AKR"/>
</dbReference>
<dbReference type="Pfam" id="PF00248">
    <property type="entry name" value="Aldo_ket_red"/>
    <property type="match status" value="1"/>
</dbReference>
<accession>A0A936Z9P9</accession>
<gene>
    <name evidence="2" type="ORF">JKG68_16395</name>
</gene>
<dbReference type="InterPro" id="IPR023210">
    <property type="entry name" value="NADP_OxRdtase_dom"/>
</dbReference>
<dbReference type="RefSeq" id="WP_202061509.1">
    <property type="nucleotide sequence ID" value="NZ_JAEQMY010000023.1"/>
</dbReference>
<evidence type="ECO:0000313" key="2">
    <source>
        <dbReference type="EMBL" id="MBL0405547.1"/>
    </source>
</evidence>
<dbReference type="SUPFAM" id="SSF51430">
    <property type="entry name" value="NAD(P)-linked oxidoreductase"/>
    <property type="match status" value="1"/>
</dbReference>
<sequence>MDIPTRPLGRTGLQVSVLGLGTAPLGDLFTKLDEQVAIETIASGLRAGLTLLDTSPHYGNGLAEHRCGTALRMVGRDRVVLSTKVGRHMDPRSPGGTAVAEGAEAPGFAGGLPHKADIDYSYDGTMRSFEQSLLRMSTNRIDVALIHDVDVFTHGADALETRFSEAMKGAYRALERLRSEGAVKVIGIGVNEADICVRFAKAGDFDAMLLAGRYSLLEQPALEEFLPLALEKGIGVMLGGVFNSGILATGAVSGAKYNYKIAPPDVLERVARIERVCRAHDVQLSDAALQFSLGHPAVSSVVLGAEQPEHIWKNVASMTKPIPSSLWSDLRSEGLLSPAAPVPA</sequence>
<evidence type="ECO:0000259" key="1">
    <source>
        <dbReference type="Pfam" id="PF00248"/>
    </source>
</evidence>
<name>A0A936Z9P9_9HYPH</name>
<dbReference type="EMBL" id="JAEQMY010000023">
    <property type="protein sequence ID" value="MBL0405547.1"/>
    <property type="molecule type" value="Genomic_DNA"/>
</dbReference>
<dbReference type="InterPro" id="IPR036812">
    <property type="entry name" value="NAD(P)_OxRdtase_dom_sf"/>
</dbReference>
<keyword evidence="3" id="KW-1185">Reference proteome</keyword>
<comment type="caution">
    <text evidence="2">The sequence shown here is derived from an EMBL/GenBank/DDBJ whole genome shotgun (WGS) entry which is preliminary data.</text>
</comment>
<protein>
    <submittedName>
        <fullName evidence="2">Aldo/keto reductase</fullName>
    </submittedName>
</protein>
<feature type="domain" description="NADP-dependent oxidoreductase" evidence="1">
    <location>
        <begin position="18"/>
        <end position="330"/>
    </location>
</feature>
<organism evidence="2 3">
    <name type="scientific">Microvirga aerilata</name>
    <dbReference type="NCBI Taxonomy" id="670292"/>
    <lineage>
        <taxon>Bacteria</taxon>
        <taxon>Pseudomonadati</taxon>
        <taxon>Pseudomonadota</taxon>
        <taxon>Alphaproteobacteria</taxon>
        <taxon>Hyphomicrobiales</taxon>
        <taxon>Methylobacteriaceae</taxon>
        <taxon>Microvirga</taxon>
    </lineage>
</organism>
<evidence type="ECO:0000313" key="3">
    <source>
        <dbReference type="Proteomes" id="UP000605848"/>
    </source>
</evidence>
<dbReference type="GO" id="GO:0005829">
    <property type="term" value="C:cytosol"/>
    <property type="evidence" value="ECO:0007669"/>
    <property type="project" value="TreeGrafter"/>
</dbReference>
<dbReference type="GO" id="GO:0016491">
    <property type="term" value="F:oxidoreductase activity"/>
    <property type="evidence" value="ECO:0007669"/>
    <property type="project" value="InterPro"/>
</dbReference>
<reference evidence="2" key="1">
    <citation type="submission" date="2021-01" db="EMBL/GenBank/DDBJ databases">
        <title>Microvirga sp.</title>
        <authorList>
            <person name="Kim M.K."/>
        </authorList>
    </citation>
    <scope>NUCLEOTIDE SEQUENCE</scope>
    <source>
        <strain evidence="2">5420S-16</strain>
    </source>
</reference>
<dbReference type="AlphaFoldDB" id="A0A936Z9P9"/>
<dbReference type="Proteomes" id="UP000605848">
    <property type="component" value="Unassembled WGS sequence"/>
</dbReference>
<dbReference type="PANTHER" id="PTHR42686:SF1">
    <property type="entry name" value="GH17980P-RELATED"/>
    <property type="match status" value="1"/>
</dbReference>
<dbReference type="PANTHER" id="PTHR42686">
    <property type="entry name" value="GH17980P-RELATED"/>
    <property type="match status" value="1"/>
</dbReference>
<proteinExistence type="predicted"/>
<dbReference type="Gene3D" id="3.20.20.100">
    <property type="entry name" value="NADP-dependent oxidoreductase domain"/>
    <property type="match status" value="1"/>
</dbReference>